<sequence>MQQLPVKFLRYLDGEKCERDATLRRGGKTWCLTMKDSSFRDGWKDFARDHDLHIGDFVVFKHVGSLVFDVMVFDTTYCERKYPSRFDLENDDSSPRVTKNNEKQGGKMKVKKGVKVPYFKATLMRYNFSQNTMNIPLAFARSNNLINKRCTGTLRDNKNRSWKVNLSHKNCDETVYIGGGWRRFSAANNCREGDNRDELQCRGSLDKVLKWYQWIAVYLTLKKLFDNIGFEEFCSMKAGNSDNRLIRALVKRWWPSTHTFHFPYGELGFTPLDFAILTSISFGRGRELLFVNPSPFTTSQPP</sequence>
<keyword evidence="3" id="KW-0805">Transcription regulation</keyword>
<dbReference type="GO" id="GO:0003677">
    <property type="term" value="F:DNA binding"/>
    <property type="evidence" value="ECO:0007669"/>
    <property type="project" value="UniProtKB-KW"/>
</dbReference>
<evidence type="ECO:0000256" key="2">
    <source>
        <dbReference type="ARBA" id="ARBA00022737"/>
    </source>
</evidence>
<evidence type="ECO:0000256" key="4">
    <source>
        <dbReference type="ARBA" id="ARBA00023125"/>
    </source>
</evidence>
<dbReference type="Proteomes" id="UP000541444">
    <property type="component" value="Unassembled WGS sequence"/>
</dbReference>
<comment type="caution">
    <text evidence="8">The sequence shown here is derived from an EMBL/GenBank/DDBJ whole genome shotgun (WGS) entry which is preliminary data.</text>
</comment>
<dbReference type="PANTHER" id="PTHR31674">
    <property type="entry name" value="B3 DOMAIN-CONTAINING PROTEIN REM-LIKE 3-RELATED"/>
    <property type="match status" value="1"/>
</dbReference>
<accession>A0A7J7NIY8</accession>
<dbReference type="InterPro" id="IPR003340">
    <property type="entry name" value="B3_DNA-bd"/>
</dbReference>
<organism evidence="8 9">
    <name type="scientific">Kingdonia uniflora</name>
    <dbReference type="NCBI Taxonomy" id="39325"/>
    <lineage>
        <taxon>Eukaryota</taxon>
        <taxon>Viridiplantae</taxon>
        <taxon>Streptophyta</taxon>
        <taxon>Embryophyta</taxon>
        <taxon>Tracheophyta</taxon>
        <taxon>Spermatophyta</taxon>
        <taxon>Magnoliopsida</taxon>
        <taxon>Ranunculales</taxon>
        <taxon>Circaeasteraceae</taxon>
        <taxon>Kingdonia</taxon>
    </lineage>
</organism>
<dbReference type="SMART" id="SM01019">
    <property type="entry name" value="B3"/>
    <property type="match status" value="2"/>
</dbReference>
<dbReference type="SUPFAM" id="SSF101936">
    <property type="entry name" value="DNA-binding pseudobarrel domain"/>
    <property type="match status" value="2"/>
</dbReference>
<keyword evidence="6" id="KW-0539">Nucleus</keyword>
<keyword evidence="9" id="KW-1185">Reference proteome</keyword>
<dbReference type="PROSITE" id="PS50863">
    <property type="entry name" value="B3"/>
    <property type="match status" value="2"/>
</dbReference>
<comment type="subcellular location">
    <subcellularLocation>
        <location evidence="1">Nucleus</location>
    </subcellularLocation>
</comment>
<dbReference type="InterPro" id="IPR039218">
    <property type="entry name" value="REM_fam"/>
</dbReference>
<feature type="domain" description="TF-B3" evidence="7">
    <location>
        <begin position="1"/>
        <end position="76"/>
    </location>
</feature>
<feature type="domain" description="TF-B3" evidence="7">
    <location>
        <begin position="118"/>
        <end position="215"/>
    </location>
</feature>
<evidence type="ECO:0000256" key="1">
    <source>
        <dbReference type="ARBA" id="ARBA00004123"/>
    </source>
</evidence>
<reference evidence="8 9" key="1">
    <citation type="journal article" date="2020" name="IScience">
        <title>Genome Sequencing of the Endangered Kingdonia uniflora (Circaeasteraceae, Ranunculales) Reveals Potential Mechanisms of Evolutionary Specialization.</title>
        <authorList>
            <person name="Sun Y."/>
            <person name="Deng T."/>
            <person name="Zhang A."/>
            <person name="Moore M.J."/>
            <person name="Landis J.B."/>
            <person name="Lin N."/>
            <person name="Zhang H."/>
            <person name="Zhang X."/>
            <person name="Huang J."/>
            <person name="Zhang X."/>
            <person name="Sun H."/>
            <person name="Wang H."/>
        </authorList>
    </citation>
    <scope>NUCLEOTIDE SEQUENCE [LARGE SCALE GENOMIC DNA]</scope>
    <source>
        <strain evidence="8">TB1705</strain>
        <tissue evidence="8">Leaf</tissue>
    </source>
</reference>
<protein>
    <recommendedName>
        <fullName evidence="7">TF-B3 domain-containing protein</fullName>
    </recommendedName>
</protein>
<evidence type="ECO:0000256" key="5">
    <source>
        <dbReference type="ARBA" id="ARBA00023163"/>
    </source>
</evidence>
<dbReference type="PANTHER" id="PTHR31674:SF62">
    <property type="entry name" value="B3 DOMAIN-CONTAINING PROTEIN REM14-RELATED"/>
    <property type="match status" value="1"/>
</dbReference>
<dbReference type="Pfam" id="PF10536">
    <property type="entry name" value="PMD"/>
    <property type="match status" value="1"/>
</dbReference>
<proteinExistence type="predicted"/>
<evidence type="ECO:0000256" key="6">
    <source>
        <dbReference type="ARBA" id="ARBA00023242"/>
    </source>
</evidence>
<dbReference type="EMBL" id="JACGCM010000768">
    <property type="protein sequence ID" value="KAF6166944.1"/>
    <property type="molecule type" value="Genomic_DNA"/>
</dbReference>
<dbReference type="AlphaFoldDB" id="A0A7J7NIY8"/>
<name>A0A7J7NIY8_9MAGN</name>
<dbReference type="InterPro" id="IPR015300">
    <property type="entry name" value="DNA-bd_pseudobarrel_sf"/>
</dbReference>
<keyword evidence="5" id="KW-0804">Transcription</keyword>
<dbReference type="CDD" id="cd10017">
    <property type="entry name" value="B3_DNA"/>
    <property type="match status" value="2"/>
</dbReference>
<dbReference type="Pfam" id="PF02362">
    <property type="entry name" value="B3"/>
    <property type="match status" value="2"/>
</dbReference>
<evidence type="ECO:0000259" key="7">
    <source>
        <dbReference type="PROSITE" id="PS50863"/>
    </source>
</evidence>
<gene>
    <name evidence="8" type="ORF">GIB67_037457</name>
</gene>
<evidence type="ECO:0000313" key="8">
    <source>
        <dbReference type="EMBL" id="KAF6166944.1"/>
    </source>
</evidence>
<dbReference type="InterPro" id="IPR019557">
    <property type="entry name" value="AminoTfrase-like_pln_mobile"/>
</dbReference>
<evidence type="ECO:0000256" key="3">
    <source>
        <dbReference type="ARBA" id="ARBA00023015"/>
    </source>
</evidence>
<dbReference type="OrthoDB" id="1109907at2759"/>
<evidence type="ECO:0000313" key="9">
    <source>
        <dbReference type="Proteomes" id="UP000541444"/>
    </source>
</evidence>
<keyword evidence="2" id="KW-0677">Repeat</keyword>
<keyword evidence="4" id="KW-0238">DNA-binding</keyword>
<dbReference type="Gene3D" id="2.40.330.10">
    <property type="entry name" value="DNA-binding pseudobarrel domain"/>
    <property type="match status" value="2"/>
</dbReference>
<dbReference type="GO" id="GO:0005634">
    <property type="term" value="C:nucleus"/>
    <property type="evidence" value="ECO:0007669"/>
    <property type="project" value="UniProtKB-SubCell"/>
</dbReference>